<sequence length="725" mass="80259">MSQKAVDRMFLGLIYVLVVLLVREWLLPIIELTGTGHLALFVIFVGLCFAFPLFGVPWWISGPVKVIYAVWFVAHAHMEGPATPVAMVSFFLGDLLKNAGLLVTGELGRITDPFRTVLFLALLWMAAYLIQYWINLKMSVLIFYGMTVIFITVLDTFSPYSADAAILRVLVIGFLLLGLTFLAKLADGQRKSPALPAFLLMTIPLLVLITAAGAVSQFLPKSEPAWPDPVPFIKSFAEGAGDGIGREAGKIGYGEDDSALGGPFIGDDTVVFEATAERGQYWKVETKDTYTSRGWVHSSEEQELLPVGEGRPIDEPLLAGTTRGEDTATLSMKLDFEFIVRPYGAISPSGPEGTEFLQEAGTEKVIPFVNNAPAVLDAYSVTYEEPAYSLTALRGTTPDTLPQGEFAPYLQLPDGLPQRVHDLALEITGREETLYGKARAVEQYFRQNGFVYDQTNVASPGAGEDFTDHFLFETKRGYCDHFSTSMVVLLRSAGVPARWVKGFNEGEEIGRSDAGRQFEVTNNNAHSWVEAYMPGVGWMPFEPTIGFDGAGGIDYDLDLEEMTEEETQEMEESAEPEETKEEETPAAAKGDSFWKSLGDLISKNSRAIYTVLAVLAAAALAAFMLRDKWLPRVMVARFRKRSLDRESFERAYARLLGRLRRYGLPKEDGKTLSAYAREVDAHFGGADMRRLTEAYEAVVYGGRDTIREEPAVRESWENLINRTIS</sequence>
<feature type="transmembrane region" description="Helical" evidence="2">
    <location>
        <begin position="9"/>
        <end position="26"/>
    </location>
</feature>
<evidence type="ECO:0000256" key="1">
    <source>
        <dbReference type="SAM" id="MobiDB-lite"/>
    </source>
</evidence>
<dbReference type="Pfam" id="PF13559">
    <property type="entry name" value="DUF4129"/>
    <property type="match status" value="1"/>
</dbReference>
<dbReference type="InterPro" id="IPR052901">
    <property type="entry name" value="Bact_TGase-like"/>
</dbReference>
<gene>
    <name evidence="4" type="ORF">AV656_09455</name>
</gene>
<evidence type="ECO:0000313" key="4">
    <source>
        <dbReference type="EMBL" id="KZE37748.1"/>
    </source>
</evidence>
<evidence type="ECO:0000313" key="5">
    <source>
        <dbReference type="Proteomes" id="UP000076490"/>
    </source>
</evidence>
<dbReference type="Proteomes" id="UP000076490">
    <property type="component" value="Unassembled WGS sequence"/>
</dbReference>
<dbReference type="InterPro" id="IPR002931">
    <property type="entry name" value="Transglutaminase-like"/>
</dbReference>
<dbReference type="AlphaFoldDB" id="A0A161RI36"/>
<keyword evidence="2" id="KW-1133">Transmembrane helix</keyword>
<feature type="transmembrane region" description="Helical" evidence="2">
    <location>
        <begin position="38"/>
        <end position="60"/>
    </location>
</feature>
<evidence type="ECO:0000259" key="3">
    <source>
        <dbReference type="SMART" id="SM00460"/>
    </source>
</evidence>
<feature type="compositionally biased region" description="Acidic residues" evidence="1">
    <location>
        <begin position="563"/>
        <end position="581"/>
    </location>
</feature>
<dbReference type="OrthoDB" id="9804872at2"/>
<evidence type="ECO:0000256" key="2">
    <source>
        <dbReference type="SAM" id="Phobius"/>
    </source>
</evidence>
<feature type="transmembrane region" description="Helical" evidence="2">
    <location>
        <begin position="607"/>
        <end position="625"/>
    </location>
</feature>
<keyword evidence="2" id="KW-0812">Transmembrane</keyword>
<protein>
    <recommendedName>
        <fullName evidence="3">Transglutaminase-like domain-containing protein</fullName>
    </recommendedName>
</protein>
<reference evidence="4 5" key="1">
    <citation type="submission" date="2016-01" db="EMBL/GenBank/DDBJ databases">
        <title>Whole genome sequencing of Bhargavaea cecembensis T14.</title>
        <authorList>
            <person name="Hong K.W."/>
        </authorList>
    </citation>
    <scope>NUCLEOTIDE SEQUENCE [LARGE SCALE GENOMIC DNA]</scope>
    <source>
        <strain evidence="4 5">T14</strain>
    </source>
</reference>
<dbReference type="Pfam" id="PF01841">
    <property type="entry name" value="Transglut_core"/>
    <property type="match status" value="1"/>
</dbReference>
<dbReference type="RefSeq" id="WP_063181435.1">
    <property type="nucleotide sequence ID" value="NZ_LQNT01000010.1"/>
</dbReference>
<dbReference type="SUPFAM" id="SSF54001">
    <property type="entry name" value="Cysteine proteinases"/>
    <property type="match status" value="1"/>
</dbReference>
<name>A0A161RI36_9BACL</name>
<dbReference type="EMBL" id="LQNT01000010">
    <property type="protein sequence ID" value="KZE37748.1"/>
    <property type="molecule type" value="Genomic_DNA"/>
</dbReference>
<feature type="transmembrane region" description="Helical" evidence="2">
    <location>
        <begin position="67"/>
        <end position="93"/>
    </location>
</feature>
<comment type="caution">
    <text evidence="4">The sequence shown here is derived from an EMBL/GenBank/DDBJ whole genome shotgun (WGS) entry which is preliminary data.</text>
</comment>
<feature type="domain" description="Transglutaminase-like" evidence="3">
    <location>
        <begin position="471"/>
        <end position="545"/>
    </location>
</feature>
<feature type="region of interest" description="Disordered" evidence="1">
    <location>
        <begin position="563"/>
        <end position="588"/>
    </location>
</feature>
<dbReference type="Gene3D" id="3.10.620.30">
    <property type="match status" value="1"/>
</dbReference>
<feature type="transmembrane region" description="Helical" evidence="2">
    <location>
        <begin position="198"/>
        <end position="219"/>
    </location>
</feature>
<feature type="transmembrane region" description="Helical" evidence="2">
    <location>
        <begin position="166"/>
        <end position="186"/>
    </location>
</feature>
<dbReference type="InterPro" id="IPR025403">
    <property type="entry name" value="TgpA-like_C"/>
</dbReference>
<feature type="transmembrane region" description="Helical" evidence="2">
    <location>
        <begin position="113"/>
        <end position="134"/>
    </location>
</feature>
<dbReference type="InterPro" id="IPR038765">
    <property type="entry name" value="Papain-like_cys_pep_sf"/>
</dbReference>
<proteinExistence type="predicted"/>
<dbReference type="PANTHER" id="PTHR42736">
    <property type="entry name" value="PROTEIN-GLUTAMINE GAMMA-GLUTAMYLTRANSFERASE"/>
    <property type="match status" value="1"/>
</dbReference>
<dbReference type="SMART" id="SM00460">
    <property type="entry name" value="TGc"/>
    <property type="match status" value="1"/>
</dbReference>
<dbReference type="PANTHER" id="PTHR42736:SF1">
    <property type="entry name" value="PROTEIN-GLUTAMINE GAMMA-GLUTAMYLTRANSFERASE"/>
    <property type="match status" value="1"/>
</dbReference>
<accession>A0A161RI36</accession>
<keyword evidence="2" id="KW-0472">Membrane</keyword>
<organism evidence="4 5">
    <name type="scientific">Bhargavaea cecembensis</name>
    <dbReference type="NCBI Taxonomy" id="394098"/>
    <lineage>
        <taxon>Bacteria</taxon>
        <taxon>Bacillati</taxon>
        <taxon>Bacillota</taxon>
        <taxon>Bacilli</taxon>
        <taxon>Bacillales</taxon>
        <taxon>Caryophanaceae</taxon>
        <taxon>Bhargavaea</taxon>
    </lineage>
</organism>
<feature type="transmembrane region" description="Helical" evidence="2">
    <location>
        <begin position="141"/>
        <end position="160"/>
    </location>
</feature>